<dbReference type="InterPro" id="IPR004838">
    <property type="entry name" value="NHTrfase_class1_PyrdxlP-BS"/>
</dbReference>
<dbReference type="Pfam" id="PF00155">
    <property type="entry name" value="Aminotran_1_2"/>
    <property type="match status" value="1"/>
</dbReference>
<dbReference type="STRING" id="1045775.SAMN05216378_1081"/>
<evidence type="ECO:0000256" key="1">
    <source>
        <dbReference type="ARBA" id="ARBA00001933"/>
    </source>
</evidence>
<evidence type="ECO:0000313" key="12">
    <source>
        <dbReference type="Proteomes" id="UP000198855"/>
    </source>
</evidence>
<dbReference type="RefSeq" id="WP_091181820.1">
    <property type="nucleotide sequence ID" value="NZ_FOMT01000001.1"/>
</dbReference>
<dbReference type="GO" id="GO:0030170">
    <property type="term" value="F:pyridoxal phosphate binding"/>
    <property type="evidence" value="ECO:0007669"/>
    <property type="project" value="InterPro"/>
</dbReference>
<dbReference type="InterPro" id="IPR005860">
    <property type="entry name" value="CobD"/>
</dbReference>
<dbReference type="OrthoDB" id="9813612at2"/>
<comment type="cofactor">
    <cofactor evidence="1">
        <name>pyridoxal 5'-phosphate</name>
        <dbReference type="ChEBI" id="CHEBI:597326"/>
    </cofactor>
</comment>
<dbReference type="PANTHER" id="PTHR42885">
    <property type="entry name" value="HISTIDINOL-PHOSPHATE AMINOTRANSFERASE-RELATED"/>
    <property type="match status" value="1"/>
</dbReference>
<dbReference type="InterPro" id="IPR015424">
    <property type="entry name" value="PyrdxlP-dep_Trfase"/>
</dbReference>
<proteinExistence type="predicted"/>
<evidence type="ECO:0000256" key="2">
    <source>
        <dbReference type="ARBA" id="ARBA00003444"/>
    </source>
</evidence>
<dbReference type="CDD" id="cd00609">
    <property type="entry name" value="AAT_like"/>
    <property type="match status" value="1"/>
</dbReference>
<accession>A0A1I1UID6</accession>
<evidence type="ECO:0000256" key="5">
    <source>
        <dbReference type="ARBA" id="ARBA00022573"/>
    </source>
</evidence>
<comment type="catalytic activity">
    <reaction evidence="9">
        <text>O-phospho-L-threonine + H(+) = (R)-1-aminopropan-2-yl phosphate + CO2</text>
        <dbReference type="Rhea" id="RHEA:11492"/>
        <dbReference type="ChEBI" id="CHEBI:15378"/>
        <dbReference type="ChEBI" id="CHEBI:16526"/>
        <dbReference type="ChEBI" id="CHEBI:58563"/>
        <dbReference type="ChEBI" id="CHEBI:58675"/>
        <dbReference type="EC" id="4.1.1.81"/>
    </reaction>
</comment>
<evidence type="ECO:0000256" key="7">
    <source>
        <dbReference type="ARBA" id="ARBA00023239"/>
    </source>
</evidence>
<reference evidence="12" key="1">
    <citation type="submission" date="2016-10" db="EMBL/GenBank/DDBJ databases">
        <authorList>
            <person name="Varghese N."/>
            <person name="Submissions S."/>
        </authorList>
    </citation>
    <scope>NUCLEOTIDE SEQUENCE [LARGE SCALE GENOMIC DNA]</scope>
    <source>
        <strain evidence="12">CGMCC 1.10784</strain>
    </source>
</reference>
<dbReference type="NCBIfam" id="TIGR01140">
    <property type="entry name" value="L_thr_O3P_dcar"/>
    <property type="match status" value="1"/>
</dbReference>
<name>A0A1I1UID6_9BACL</name>
<comment type="function">
    <text evidence="2">Decarboxylates L-threonine-O-3-phosphate to yield (R)-1-amino-2-propanol O-2-phosphate, the precursor for the linkage between the nucleotide loop and the corrin ring in cobalamin.</text>
</comment>
<evidence type="ECO:0000256" key="3">
    <source>
        <dbReference type="ARBA" id="ARBA00004953"/>
    </source>
</evidence>
<dbReference type="UniPathway" id="UPA00148"/>
<comment type="pathway">
    <text evidence="3">Cofactor biosynthesis; adenosylcobalamin biosynthesis.</text>
</comment>
<sequence>MLERYGHGGDLRTAEETFGFPARQFIDFSSNMNPFGPPDGVRRVLVHYADQIDRYPDPAVRGLRAKLALLHRVDEQSIIIGNGAAELIDLVVRALRPSATALAYPCFTEYGDAVMKAGGSIAPIMLSPDNAFALTESMVDASEAKFYMIGSPNNPTGQLVDPALILKLVYRGATVVVDEAFMDFIPEEEKVTLIREAAVHERLFVIRSMTKFFAIPGIRLGYMVGTPEQIAVLRRLQVPWSVNSLAQQIGEAVLEEKDYAARTMAWLQEERPWLIDKLEALGFRVVPGMVNYLLVQLPQLPGLTAASLQFEMGRMGILIRDASHFINLDESYCRFAVKLRHQNEWLLEALGRCLFKFREAGIR</sequence>
<dbReference type="Gene3D" id="3.40.640.10">
    <property type="entry name" value="Type I PLP-dependent aspartate aminotransferase-like (Major domain)"/>
    <property type="match status" value="1"/>
</dbReference>
<keyword evidence="7" id="KW-0456">Lyase</keyword>
<dbReference type="PANTHER" id="PTHR42885:SF1">
    <property type="entry name" value="THREONINE-PHOSPHATE DECARBOXYLASE"/>
    <property type="match status" value="1"/>
</dbReference>
<dbReference type="AlphaFoldDB" id="A0A1I1UID6"/>
<dbReference type="Proteomes" id="UP000198855">
    <property type="component" value="Unassembled WGS sequence"/>
</dbReference>
<dbReference type="EC" id="4.1.1.81" evidence="4"/>
<dbReference type="SUPFAM" id="SSF53383">
    <property type="entry name" value="PLP-dependent transferases"/>
    <property type="match status" value="1"/>
</dbReference>
<feature type="domain" description="Aminotransferase class I/classII large" evidence="10">
    <location>
        <begin position="24"/>
        <end position="325"/>
    </location>
</feature>
<keyword evidence="5" id="KW-0169">Cobalamin biosynthesis</keyword>
<dbReference type="Gene3D" id="3.90.1150.10">
    <property type="entry name" value="Aspartate Aminotransferase, domain 1"/>
    <property type="match status" value="1"/>
</dbReference>
<dbReference type="GO" id="GO:0048472">
    <property type="term" value="F:threonine-phosphate decarboxylase activity"/>
    <property type="evidence" value="ECO:0007669"/>
    <property type="project" value="UniProtKB-EC"/>
</dbReference>
<organism evidence="11 12">
    <name type="scientific">Paenibacillus catalpae</name>
    <dbReference type="NCBI Taxonomy" id="1045775"/>
    <lineage>
        <taxon>Bacteria</taxon>
        <taxon>Bacillati</taxon>
        <taxon>Bacillota</taxon>
        <taxon>Bacilli</taxon>
        <taxon>Bacillales</taxon>
        <taxon>Paenibacillaceae</taxon>
        <taxon>Paenibacillus</taxon>
    </lineage>
</organism>
<evidence type="ECO:0000256" key="4">
    <source>
        <dbReference type="ARBA" id="ARBA00012285"/>
    </source>
</evidence>
<evidence type="ECO:0000256" key="8">
    <source>
        <dbReference type="ARBA" id="ARBA00029996"/>
    </source>
</evidence>
<keyword evidence="12" id="KW-1185">Reference proteome</keyword>
<dbReference type="PROSITE" id="PS00105">
    <property type="entry name" value="AA_TRANSFER_CLASS_1"/>
    <property type="match status" value="1"/>
</dbReference>
<evidence type="ECO:0000256" key="9">
    <source>
        <dbReference type="ARBA" id="ARBA00048531"/>
    </source>
</evidence>
<evidence type="ECO:0000259" key="10">
    <source>
        <dbReference type="Pfam" id="PF00155"/>
    </source>
</evidence>
<dbReference type="GO" id="GO:0009236">
    <property type="term" value="P:cobalamin biosynthetic process"/>
    <property type="evidence" value="ECO:0007669"/>
    <property type="project" value="UniProtKB-UniPathway"/>
</dbReference>
<dbReference type="InterPro" id="IPR004839">
    <property type="entry name" value="Aminotransferase_I/II_large"/>
</dbReference>
<evidence type="ECO:0000256" key="6">
    <source>
        <dbReference type="ARBA" id="ARBA00022898"/>
    </source>
</evidence>
<dbReference type="InterPro" id="IPR015422">
    <property type="entry name" value="PyrdxlP-dep_Trfase_small"/>
</dbReference>
<dbReference type="InterPro" id="IPR015421">
    <property type="entry name" value="PyrdxlP-dep_Trfase_major"/>
</dbReference>
<protein>
    <recommendedName>
        <fullName evidence="4">threonine-phosphate decarboxylase</fullName>
        <ecNumber evidence="4">4.1.1.81</ecNumber>
    </recommendedName>
    <alternativeName>
        <fullName evidence="8">L-threonine-O-3-phosphate decarboxylase</fullName>
    </alternativeName>
</protein>
<evidence type="ECO:0000313" key="11">
    <source>
        <dbReference type="EMBL" id="SFD70632.1"/>
    </source>
</evidence>
<keyword evidence="6" id="KW-0663">Pyridoxal phosphate</keyword>
<dbReference type="EMBL" id="FOMT01000001">
    <property type="protein sequence ID" value="SFD70632.1"/>
    <property type="molecule type" value="Genomic_DNA"/>
</dbReference>
<gene>
    <name evidence="11" type="ORF">SAMN05216378_1081</name>
</gene>